<keyword evidence="2" id="KW-1185">Reference proteome</keyword>
<gene>
    <name evidence="1" type="ORF">PVAG01_01382</name>
</gene>
<reference evidence="1 2" key="1">
    <citation type="submission" date="2024-06" db="EMBL/GenBank/DDBJ databases">
        <title>Complete genome of Phlyctema vagabunda strain 19-DSS-EL-015.</title>
        <authorList>
            <person name="Fiorenzani C."/>
        </authorList>
    </citation>
    <scope>NUCLEOTIDE SEQUENCE [LARGE SCALE GENOMIC DNA]</scope>
    <source>
        <strain evidence="1 2">19-DSS-EL-015</strain>
    </source>
</reference>
<name>A0ABR4PWY3_9HELO</name>
<sequence length="166" mass="19676">MPLNHQRISSILLYPPSLSDATSYLSLHFQSTISSSSHQKSSTNSISNHTHYRRRDILRINNGWRQRKIWRQVIRWKGWGRWKQETTKPLEQSWSSVPLWSCQAFLEEQHPKQDARRSQGCCLRYRCSRVSDCRSSRACRKCRQRSEGQAYYPSSLATCDSRRRRT</sequence>
<protein>
    <submittedName>
        <fullName evidence="1">Uncharacterized protein</fullName>
    </submittedName>
</protein>
<evidence type="ECO:0000313" key="1">
    <source>
        <dbReference type="EMBL" id="KAL3427873.1"/>
    </source>
</evidence>
<comment type="caution">
    <text evidence="1">The sequence shown here is derived from an EMBL/GenBank/DDBJ whole genome shotgun (WGS) entry which is preliminary data.</text>
</comment>
<dbReference type="Proteomes" id="UP001629113">
    <property type="component" value="Unassembled WGS sequence"/>
</dbReference>
<dbReference type="EMBL" id="JBFCZG010000001">
    <property type="protein sequence ID" value="KAL3427873.1"/>
    <property type="molecule type" value="Genomic_DNA"/>
</dbReference>
<accession>A0ABR4PWY3</accession>
<proteinExistence type="predicted"/>
<organism evidence="1 2">
    <name type="scientific">Phlyctema vagabunda</name>
    <dbReference type="NCBI Taxonomy" id="108571"/>
    <lineage>
        <taxon>Eukaryota</taxon>
        <taxon>Fungi</taxon>
        <taxon>Dikarya</taxon>
        <taxon>Ascomycota</taxon>
        <taxon>Pezizomycotina</taxon>
        <taxon>Leotiomycetes</taxon>
        <taxon>Helotiales</taxon>
        <taxon>Dermateaceae</taxon>
        <taxon>Phlyctema</taxon>
    </lineage>
</organism>
<evidence type="ECO:0000313" key="2">
    <source>
        <dbReference type="Proteomes" id="UP001629113"/>
    </source>
</evidence>